<dbReference type="AlphaFoldDB" id="A0A1E5CBX1"/>
<reference evidence="3 4" key="1">
    <citation type="journal article" date="2012" name="Science">
        <title>Ecological populations of bacteria act as socially cohesive units of antibiotic production and resistance.</title>
        <authorList>
            <person name="Cordero O.X."/>
            <person name="Wildschutte H."/>
            <person name="Kirkup B."/>
            <person name="Proehl S."/>
            <person name="Ngo L."/>
            <person name="Hussain F."/>
            <person name="Le Roux F."/>
            <person name="Mincer T."/>
            <person name="Polz M.F."/>
        </authorList>
    </citation>
    <scope>NUCLEOTIDE SEQUENCE [LARGE SCALE GENOMIC DNA]</scope>
    <source>
        <strain evidence="3 4">FF-454</strain>
    </source>
</reference>
<keyword evidence="4" id="KW-1185">Reference proteome</keyword>
<accession>A0A1E5CBX1</accession>
<sequence>MYAQQLMSLGLVKKGQVVNQDTELEIIRHGLTVKQARKVMTEMAMTSGEWVSLIGLSPRSLQRKSDTDLLTPSQSEKTLAIRRVVDLAIEYYGDKQTALDWLKMPQVAFGGNAAVDYLDTNTGIQYVETILNRLMHGMTA</sequence>
<dbReference type="Pfam" id="PF09722">
    <property type="entry name" value="Xre_MbcA_ParS_C"/>
    <property type="match status" value="1"/>
</dbReference>
<evidence type="ECO:0000259" key="1">
    <source>
        <dbReference type="Pfam" id="PF09722"/>
    </source>
</evidence>
<gene>
    <name evidence="3" type="ORF">A1OK_20730</name>
</gene>
<protein>
    <submittedName>
        <fullName evidence="3">Uncharacterized protein</fullName>
    </submittedName>
</protein>
<dbReference type="InterPro" id="IPR046847">
    <property type="entry name" value="Xre-like_HTH"/>
</dbReference>
<dbReference type="NCBIfam" id="TIGR02293">
    <property type="entry name" value="TAS_TIGR02293"/>
    <property type="match status" value="1"/>
</dbReference>
<dbReference type="EMBL" id="AJWN02000032">
    <property type="protein sequence ID" value="OEE63011.1"/>
    <property type="molecule type" value="Genomic_DNA"/>
</dbReference>
<evidence type="ECO:0000259" key="2">
    <source>
        <dbReference type="Pfam" id="PF20432"/>
    </source>
</evidence>
<evidence type="ECO:0000313" key="3">
    <source>
        <dbReference type="EMBL" id="OEE63011.1"/>
    </source>
</evidence>
<feature type="domain" description="Antitoxin Xre/MbcA/ParS-like toxin-binding" evidence="1">
    <location>
        <begin position="88"/>
        <end position="137"/>
    </location>
</feature>
<proteinExistence type="predicted"/>
<dbReference type="Pfam" id="PF20432">
    <property type="entry name" value="Xre-like-HTH"/>
    <property type="match status" value="1"/>
</dbReference>
<dbReference type="GO" id="GO:0003677">
    <property type="term" value="F:DNA binding"/>
    <property type="evidence" value="ECO:0007669"/>
    <property type="project" value="InterPro"/>
</dbReference>
<evidence type="ECO:0000313" key="4">
    <source>
        <dbReference type="Proteomes" id="UP000095039"/>
    </source>
</evidence>
<dbReference type="Proteomes" id="UP000095039">
    <property type="component" value="Unassembled WGS sequence"/>
</dbReference>
<dbReference type="InterPro" id="IPR024467">
    <property type="entry name" value="Xre/MbcA/ParS-like_toxin-bd"/>
</dbReference>
<dbReference type="RefSeq" id="WP_016958716.1">
    <property type="nucleotide sequence ID" value="NZ_AJWN02000032.1"/>
</dbReference>
<dbReference type="InterPro" id="IPR011979">
    <property type="entry name" value="Antitox_Xre"/>
</dbReference>
<feature type="domain" description="Antitoxin Xre-like helix-turn-helix" evidence="2">
    <location>
        <begin position="25"/>
        <end position="81"/>
    </location>
</feature>
<comment type="caution">
    <text evidence="3">The sequence shown here is derived from an EMBL/GenBank/DDBJ whole genome shotgun (WGS) entry which is preliminary data.</text>
</comment>
<name>A0A1E5CBX1_9GAMM</name>
<organism evidence="3 4">
    <name type="scientific">Enterovibrio norvegicus FF-454</name>
    <dbReference type="NCBI Taxonomy" id="1185651"/>
    <lineage>
        <taxon>Bacteria</taxon>
        <taxon>Pseudomonadati</taxon>
        <taxon>Pseudomonadota</taxon>
        <taxon>Gammaproteobacteria</taxon>
        <taxon>Vibrionales</taxon>
        <taxon>Vibrionaceae</taxon>
        <taxon>Enterovibrio</taxon>
    </lineage>
</organism>